<sequence>MVRNRNGTLATLSGRDLKNMKCLLIMTFIFINGIENAEHKGRQSGTILREDDLDSKAKAWLLMVESGKADDEHVRKITPKSIFIAPLLTSRSNKCKEGYRHDHLGSCVKVIKLDHKAQLEMLLKRLSAMYAEKKPEEESLGQISSGPLHFSLPISGADSTTNDSLEETNSSTVAESTTTESATEDYEYSGAGNETVIEEGSGFEGSGTDEPCCNGTETATLISDEIEDTTTEVTTTEVPYTTENYETETYQPKDVLPVENETAAEEEPSESRIVFPDSLETSKRTASQEDAYQSWQGPYDVRKLPQQQFWWLPPNWRIDEEQRKPAVFKFWSHLPLVHDSSFIPDAHRRFLPPQHHDQFHQPPTRTPDGYSIELQQPLSTPRRGRIYTGRRPHSDLIQPRSYHVVR</sequence>
<comment type="caution">
    <text evidence="2">The sequence shown here is derived from an EMBL/GenBank/DDBJ whole genome shotgun (WGS) entry which is preliminary data.</text>
</comment>
<evidence type="ECO:0008006" key="3">
    <source>
        <dbReference type="Google" id="ProtNLM"/>
    </source>
</evidence>
<accession>A0AAW2IBB1</accession>
<dbReference type="EMBL" id="JARGDH010000001">
    <property type="protein sequence ID" value="KAL0279469.1"/>
    <property type="molecule type" value="Genomic_DNA"/>
</dbReference>
<gene>
    <name evidence="2" type="ORF">PYX00_001017</name>
</gene>
<evidence type="ECO:0000313" key="2">
    <source>
        <dbReference type="EMBL" id="KAL0279469.1"/>
    </source>
</evidence>
<proteinExistence type="predicted"/>
<protein>
    <recommendedName>
        <fullName evidence="3">Folded gastrulation N-terminal domain-containing protein</fullName>
    </recommendedName>
</protein>
<organism evidence="2">
    <name type="scientific">Menopon gallinae</name>
    <name type="common">poultry shaft louse</name>
    <dbReference type="NCBI Taxonomy" id="328185"/>
    <lineage>
        <taxon>Eukaryota</taxon>
        <taxon>Metazoa</taxon>
        <taxon>Ecdysozoa</taxon>
        <taxon>Arthropoda</taxon>
        <taxon>Hexapoda</taxon>
        <taxon>Insecta</taxon>
        <taxon>Pterygota</taxon>
        <taxon>Neoptera</taxon>
        <taxon>Paraneoptera</taxon>
        <taxon>Psocodea</taxon>
        <taxon>Troctomorpha</taxon>
        <taxon>Phthiraptera</taxon>
        <taxon>Amblycera</taxon>
        <taxon>Menoponidae</taxon>
        <taxon>Menopon</taxon>
    </lineage>
</organism>
<name>A0AAW2IBB1_9NEOP</name>
<feature type="region of interest" description="Disordered" evidence="1">
    <location>
        <begin position="154"/>
        <end position="186"/>
    </location>
</feature>
<feature type="compositionally biased region" description="Basic residues" evidence="1">
    <location>
        <begin position="382"/>
        <end position="391"/>
    </location>
</feature>
<reference evidence="2" key="1">
    <citation type="journal article" date="2024" name="Gigascience">
        <title>Chromosome-level genome of the poultry shaft louse Menopon gallinae provides insight into the host-switching and adaptive evolution of parasitic lice.</title>
        <authorList>
            <person name="Xu Y."/>
            <person name="Ma L."/>
            <person name="Liu S."/>
            <person name="Liang Y."/>
            <person name="Liu Q."/>
            <person name="He Z."/>
            <person name="Tian L."/>
            <person name="Duan Y."/>
            <person name="Cai W."/>
            <person name="Li H."/>
            <person name="Song F."/>
        </authorList>
    </citation>
    <scope>NUCLEOTIDE SEQUENCE</scope>
    <source>
        <strain evidence="2">Cailab_2023a</strain>
    </source>
</reference>
<feature type="compositionally biased region" description="Low complexity" evidence="1">
    <location>
        <begin position="167"/>
        <end position="181"/>
    </location>
</feature>
<dbReference type="AlphaFoldDB" id="A0AAW2IBB1"/>
<evidence type="ECO:0000256" key="1">
    <source>
        <dbReference type="SAM" id="MobiDB-lite"/>
    </source>
</evidence>
<feature type="region of interest" description="Disordered" evidence="1">
    <location>
        <begin position="353"/>
        <end position="393"/>
    </location>
</feature>